<accession>A0A942YIP8</accession>
<dbReference type="RefSeq" id="WP_213109291.1">
    <property type="nucleotide sequence ID" value="NZ_JAGYPJ010000001.1"/>
</dbReference>
<feature type="domain" description="DUF218" evidence="1">
    <location>
        <begin position="32"/>
        <end position="149"/>
    </location>
</feature>
<organism evidence="2 3">
    <name type="scientific">Lederbergia citrisecunda</name>
    <dbReference type="NCBI Taxonomy" id="2833583"/>
    <lineage>
        <taxon>Bacteria</taxon>
        <taxon>Bacillati</taxon>
        <taxon>Bacillota</taxon>
        <taxon>Bacilli</taxon>
        <taxon>Bacillales</taxon>
        <taxon>Bacillaceae</taxon>
        <taxon>Lederbergia</taxon>
    </lineage>
</organism>
<gene>
    <name evidence="2" type="ORF">KHA93_02630</name>
</gene>
<protein>
    <submittedName>
        <fullName evidence="2">YdcF family protein</fullName>
    </submittedName>
</protein>
<dbReference type="PANTHER" id="PTHR30336">
    <property type="entry name" value="INNER MEMBRANE PROTEIN, PROBABLE PERMEASE"/>
    <property type="match status" value="1"/>
</dbReference>
<sequence length="208" mass="23967">MKISELKFEDLSDELMTKLLYSDINDDLKKGDCIMVFGSSKAVQYRLPKALQLYHEGRANKLLFSGGVAWNGNSFPEAIILKNKALELGVPEEDILVETISTHTKENILASLLVLDRYFDLHKIERLLIVTASYHMRRTFLTLKTYMPDWIEFSLCPAEDQSTKKDNWFLNVHGRKRVTEESRKIISYIKEGAIVDWTLPGKLIINDQ</sequence>
<comment type="caution">
    <text evidence="2">The sequence shown here is derived from an EMBL/GenBank/DDBJ whole genome shotgun (WGS) entry which is preliminary data.</text>
</comment>
<name>A0A942YIP8_9BACI</name>
<dbReference type="CDD" id="cd06259">
    <property type="entry name" value="YdcF-like"/>
    <property type="match status" value="1"/>
</dbReference>
<dbReference type="EMBL" id="JAGYPJ010000001">
    <property type="protein sequence ID" value="MBS4198543.1"/>
    <property type="molecule type" value="Genomic_DNA"/>
</dbReference>
<dbReference type="PANTHER" id="PTHR30336:SF20">
    <property type="entry name" value="DUF218 DOMAIN-CONTAINING PROTEIN"/>
    <property type="match status" value="1"/>
</dbReference>
<dbReference type="Proteomes" id="UP000682713">
    <property type="component" value="Unassembled WGS sequence"/>
</dbReference>
<evidence type="ECO:0000259" key="1">
    <source>
        <dbReference type="Pfam" id="PF02698"/>
    </source>
</evidence>
<dbReference type="InterPro" id="IPR003848">
    <property type="entry name" value="DUF218"/>
</dbReference>
<proteinExistence type="predicted"/>
<reference evidence="2 3" key="1">
    <citation type="submission" date="2021-05" db="EMBL/GenBank/DDBJ databases">
        <title>Novel Bacillus species.</title>
        <authorList>
            <person name="Liu G."/>
        </authorList>
    </citation>
    <scope>NUCLEOTIDE SEQUENCE [LARGE SCALE GENOMIC DNA]</scope>
    <source>
        <strain evidence="2 3">FJAT-49732</strain>
    </source>
</reference>
<keyword evidence="3" id="KW-1185">Reference proteome</keyword>
<evidence type="ECO:0000313" key="2">
    <source>
        <dbReference type="EMBL" id="MBS4198543.1"/>
    </source>
</evidence>
<dbReference type="InterPro" id="IPR014729">
    <property type="entry name" value="Rossmann-like_a/b/a_fold"/>
</dbReference>
<dbReference type="InterPro" id="IPR051599">
    <property type="entry name" value="Cell_Envelope_Assoc"/>
</dbReference>
<dbReference type="GO" id="GO:0005886">
    <property type="term" value="C:plasma membrane"/>
    <property type="evidence" value="ECO:0007669"/>
    <property type="project" value="TreeGrafter"/>
</dbReference>
<dbReference type="Gene3D" id="3.40.50.620">
    <property type="entry name" value="HUPs"/>
    <property type="match status" value="1"/>
</dbReference>
<dbReference type="AlphaFoldDB" id="A0A942YIP8"/>
<evidence type="ECO:0000313" key="3">
    <source>
        <dbReference type="Proteomes" id="UP000682713"/>
    </source>
</evidence>
<dbReference type="Pfam" id="PF02698">
    <property type="entry name" value="DUF218"/>
    <property type="match status" value="1"/>
</dbReference>